<feature type="chain" id="PRO_5006395142" description="Lipid/polyisoprenoid-binding YceI-like domain-containing protein" evidence="1">
    <location>
        <begin position="27"/>
        <end position="191"/>
    </location>
</feature>
<dbReference type="Proteomes" id="UP000051386">
    <property type="component" value="Unassembled WGS sequence"/>
</dbReference>
<dbReference type="PANTHER" id="PTHR34406:SF1">
    <property type="entry name" value="PROTEIN YCEI"/>
    <property type="match status" value="1"/>
</dbReference>
<sequence length="191" mass="19503">MSIKLSTPSAVAAALAGLLAASPAMAADYVQAAGAPGSNLAFATKYDGEVFAGTFPGFSTQLSFDPANPAAGSLDVAIPLAGARSGNSDRDSTLQGADFFDVGKFATARYTAKGFRALGNDQFAADGTLELRGVSKPVTLTFTWTPGTQPVLKGKATVKRLDFGVGGGDWADTKTIPDETAISTVVTFKAK</sequence>
<evidence type="ECO:0000313" key="3">
    <source>
        <dbReference type="EMBL" id="KRG73322.1"/>
    </source>
</evidence>
<reference evidence="3 4" key="1">
    <citation type="submission" date="2015-05" db="EMBL/GenBank/DDBJ databases">
        <title>Genome sequencing and analysis of members of genus Stenotrophomonas.</title>
        <authorList>
            <person name="Patil P.P."/>
            <person name="Midha S."/>
            <person name="Patil P.B."/>
        </authorList>
    </citation>
    <scope>NUCLEOTIDE SEQUENCE [LARGE SCALE GENOMIC DNA]</scope>
    <source>
        <strain evidence="3 4">DSM 21508</strain>
    </source>
</reference>
<dbReference type="SUPFAM" id="SSF101874">
    <property type="entry name" value="YceI-like"/>
    <property type="match status" value="1"/>
</dbReference>
<dbReference type="PATRIC" id="fig|517011.3.peg.1968"/>
<proteinExistence type="predicted"/>
<dbReference type="Pfam" id="PF04264">
    <property type="entry name" value="YceI"/>
    <property type="match status" value="1"/>
</dbReference>
<dbReference type="Gene3D" id="2.40.128.110">
    <property type="entry name" value="Lipid/polyisoprenoid-binding, YceI-like"/>
    <property type="match status" value="1"/>
</dbReference>
<keyword evidence="1" id="KW-0732">Signal</keyword>
<comment type="caution">
    <text evidence="3">The sequence shown here is derived from an EMBL/GenBank/DDBJ whole genome shotgun (WGS) entry which is preliminary data.</text>
</comment>
<name>A0A0R0D4A4_9GAMM</name>
<evidence type="ECO:0000313" key="4">
    <source>
        <dbReference type="Proteomes" id="UP000051386"/>
    </source>
</evidence>
<dbReference type="PANTHER" id="PTHR34406">
    <property type="entry name" value="PROTEIN YCEI"/>
    <property type="match status" value="1"/>
</dbReference>
<dbReference type="InterPro" id="IPR036761">
    <property type="entry name" value="TTHA0802/YceI-like_sf"/>
</dbReference>
<protein>
    <recommendedName>
        <fullName evidence="2">Lipid/polyisoprenoid-binding YceI-like domain-containing protein</fullName>
    </recommendedName>
</protein>
<evidence type="ECO:0000259" key="2">
    <source>
        <dbReference type="SMART" id="SM00867"/>
    </source>
</evidence>
<keyword evidence="4" id="KW-1185">Reference proteome</keyword>
<dbReference type="AlphaFoldDB" id="A0A0R0D4A4"/>
<feature type="signal peptide" evidence="1">
    <location>
        <begin position="1"/>
        <end position="26"/>
    </location>
</feature>
<dbReference type="EMBL" id="LDJK01000049">
    <property type="protein sequence ID" value="KRG73322.1"/>
    <property type="molecule type" value="Genomic_DNA"/>
</dbReference>
<dbReference type="InterPro" id="IPR007372">
    <property type="entry name" value="Lipid/polyisoprenoid-bd_YceI"/>
</dbReference>
<dbReference type="SMART" id="SM00867">
    <property type="entry name" value="YceI"/>
    <property type="match status" value="1"/>
</dbReference>
<gene>
    <name evidence="3" type="ORF">ABB28_11280</name>
</gene>
<accession>A0A0R0D4A4</accession>
<evidence type="ECO:0000256" key="1">
    <source>
        <dbReference type="SAM" id="SignalP"/>
    </source>
</evidence>
<dbReference type="RefSeq" id="WP_057508716.1">
    <property type="nucleotide sequence ID" value="NZ_LDJK01000049.1"/>
</dbReference>
<organism evidence="3 4">
    <name type="scientific">Stenotrophomonas chelatiphaga</name>
    <dbReference type="NCBI Taxonomy" id="517011"/>
    <lineage>
        <taxon>Bacteria</taxon>
        <taxon>Pseudomonadati</taxon>
        <taxon>Pseudomonadota</taxon>
        <taxon>Gammaproteobacteria</taxon>
        <taxon>Lysobacterales</taxon>
        <taxon>Lysobacteraceae</taxon>
        <taxon>Stenotrophomonas</taxon>
    </lineage>
</organism>
<feature type="domain" description="Lipid/polyisoprenoid-binding YceI-like" evidence="2">
    <location>
        <begin position="28"/>
        <end position="189"/>
    </location>
</feature>